<feature type="transmembrane region" description="Helical" evidence="1">
    <location>
        <begin position="7"/>
        <end position="28"/>
    </location>
</feature>
<evidence type="ECO:0000313" key="2">
    <source>
        <dbReference type="EMBL" id="JAH37774.1"/>
    </source>
</evidence>
<dbReference type="AlphaFoldDB" id="A0A0E9S8R8"/>
<keyword evidence="1" id="KW-1133">Transmembrane helix</keyword>
<dbReference type="EMBL" id="GBXM01070803">
    <property type="protein sequence ID" value="JAH37774.1"/>
    <property type="molecule type" value="Transcribed_RNA"/>
</dbReference>
<evidence type="ECO:0000256" key="1">
    <source>
        <dbReference type="SAM" id="Phobius"/>
    </source>
</evidence>
<accession>A0A0E9S8R8</accession>
<sequence>MQERQKYTTLCFSYLLLVLNMVLAWLHMLCL</sequence>
<name>A0A0E9S8R8_ANGAN</name>
<protein>
    <submittedName>
        <fullName evidence="2">Uncharacterized protein</fullName>
    </submittedName>
</protein>
<keyword evidence="1" id="KW-0812">Transmembrane</keyword>
<reference evidence="2" key="2">
    <citation type="journal article" date="2015" name="Fish Shellfish Immunol.">
        <title>Early steps in the European eel (Anguilla anguilla)-Vibrio vulnificus interaction in the gills: Role of the RtxA13 toxin.</title>
        <authorList>
            <person name="Callol A."/>
            <person name="Pajuelo D."/>
            <person name="Ebbesson L."/>
            <person name="Teles M."/>
            <person name="MacKenzie S."/>
            <person name="Amaro C."/>
        </authorList>
    </citation>
    <scope>NUCLEOTIDE SEQUENCE</scope>
</reference>
<organism evidence="2">
    <name type="scientific">Anguilla anguilla</name>
    <name type="common">European freshwater eel</name>
    <name type="synonym">Muraena anguilla</name>
    <dbReference type="NCBI Taxonomy" id="7936"/>
    <lineage>
        <taxon>Eukaryota</taxon>
        <taxon>Metazoa</taxon>
        <taxon>Chordata</taxon>
        <taxon>Craniata</taxon>
        <taxon>Vertebrata</taxon>
        <taxon>Euteleostomi</taxon>
        <taxon>Actinopterygii</taxon>
        <taxon>Neopterygii</taxon>
        <taxon>Teleostei</taxon>
        <taxon>Anguilliformes</taxon>
        <taxon>Anguillidae</taxon>
        <taxon>Anguilla</taxon>
    </lineage>
</organism>
<keyword evidence="1" id="KW-0472">Membrane</keyword>
<reference evidence="2" key="1">
    <citation type="submission" date="2014-11" db="EMBL/GenBank/DDBJ databases">
        <authorList>
            <person name="Amaro Gonzalez C."/>
        </authorList>
    </citation>
    <scope>NUCLEOTIDE SEQUENCE</scope>
</reference>
<proteinExistence type="predicted"/>